<keyword evidence="2" id="KW-1185">Reference proteome</keyword>
<evidence type="ECO:0000313" key="1">
    <source>
        <dbReference type="EMBL" id="PRC90994.1"/>
    </source>
</evidence>
<sequence length="55" mass="6496">MQLPLSIRITSPSLFRVILREYVFCKQERFFWSVSLLSFDLQNFLHEAGGMAGEW</sequence>
<dbReference type="EMBL" id="PUGF01000031">
    <property type="protein sequence ID" value="PRC90994.1"/>
    <property type="molecule type" value="Genomic_DNA"/>
</dbReference>
<dbReference type="RefSeq" id="WP_165795063.1">
    <property type="nucleotide sequence ID" value="NZ_PUGF01000031.1"/>
</dbReference>
<proteinExistence type="predicted"/>
<protein>
    <submittedName>
        <fullName evidence="1">Uncharacterized protein</fullName>
    </submittedName>
</protein>
<reference evidence="1 2" key="1">
    <citation type="submission" date="2018-02" db="EMBL/GenBank/DDBJ databases">
        <title>Solimicrobium silvestre gen. nov., sp. nov., isolated from alpine forest soil.</title>
        <authorList>
            <person name="Margesin R."/>
            <person name="Albuquerque L."/>
            <person name="Zhang D.-C."/>
            <person name="Froufe H.J.C."/>
            <person name="Severino R."/>
            <person name="Roxo I."/>
            <person name="Egas C."/>
            <person name="Da Costa M.S."/>
        </authorList>
    </citation>
    <scope>NUCLEOTIDE SEQUENCE [LARGE SCALE GENOMIC DNA]</scope>
    <source>
        <strain evidence="1 2">S20-91</strain>
    </source>
</reference>
<comment type="caution">
    <text evidence="1">The sequence shown here is derived from an EMBL/GenBank/DDBJ whole genome shotgun (WGS) entry which is preliminary data.</text>
</comment>
<dbReference type="Proteomes" id="UP000237839">
    <property type="component" value="Unassembled WGS sequence"/>
</dbReference>
<accession>A0A2S9GTE7</accession>
<dbReference type="AlphaFoldDB" id="A0A2S9GTE7"/>
<evidence type="ECO:0000313" key="2">
    <source>
        <dbReference type="Proteomes" id="UP000237839"/>
    </source>
</evidence>
<organism evidence="1 2">
    <name type="scientific">Solimicrobium silvestre</name>
    <dbReference type="NCBI Taxonomy" id="2099400"/>
    <lineage>
        <taxon>Bacteria</taxon>
        <taxon>Pseudomonadati</taxon>
        <taxon>Pseudomonadota</taxon>
        <taxon>Betaproteobacteria</taxon>
        <taxon>Burkholderiales</taxon>
        <taxon>Oxalobacteraceae</taxon>
        <taxon>Solimicrobium</taxon>
    </lineage>
</organism>
<gene>
    <name evidence="1" type="ORF">S2091_4290</name>
</gene>
<name>A0A2S9GTE7_9BURK</name>